<dbReference type="InterPro" id="IPR022409">
    <property type="entry name" value="PKD/Chitinase_dom"/>
</dbReference>
<keyword evidence="6" id="KW-0472">Membrane</keyword>
<evidence type="ECO:0000256" key="3">
    <source>
        <dbReference type="ARBA" id="ARBA00022729"/>
    </source>
</evidence>
<dbReference type="InterPro" id="IPR013783">
    <property type="entry name" value="Ig-like_fold"/>
</dbReference>
<evidence type="ECO:0000256" key="5">
    <source>
        <dbReference type="PROSITE-ProRule" id="PRU00433"/>
    </source>
</evidence>
<dbReference type="Gene3D" id="2.60.40.10">
    <property type="entry name" value="Immunoglobulins"/>
    <property type="match status" value="5"/>
</dbReference>
<keyword evidence="4 5" id="KW-0408">Iron</keyword>
<evidence type="ECO:0000256" key="2">
    <source>
        <dbReference type="ARBA" id="ARBA00022723"/>
    </source>
</evidence>
<gene>
    <name evidence="10" type="ORF">GCM10009430_33400</name>
</gene>
<keyword evidence="11" id="KW-1185">Reference proteome</keyword>
<dbReference type="InterPro" id="IPR008965">
    <property type="entry name" value="CBM2/CBM3_carb-bd_dom_sf"/>
</dbReference>
<feature type="domain" description="PKD" evidence="7">
    <location>
        <begin position="1923"/>
        <end position="2004"/>
    </location>
</feature>
<feature type="domain" description="PKD" evidence="7">
    <location>
        <begin position="2011"/>
        <end position="2098"/>
    </location>
</feature>
<dbReference type="SUPFAM" id="SSF49299">
    <property type="entry name" value="PKD domain"/>
    <property type="match status" value="4"/>
</dbReference>
<protein>
    <recommendedName>
        <fullName evidence="12">PKD domain-containing protein</fullName>
    </recommendedName>
</protein>
<dbReference type="Gene3D" id="2.130.10.10">
    <property type="entry name" value="YVTN repeat-like/Quinoprotein amine dehydrogenase"/>
    <property type="match status" value="2"/>
</dbReference>
<feature type="domain" description="Cytochrome c" evidence="8">
    <location>
        <begin position="1069"/>
        <end position="1179"/>
    </location>
</feature>
<dbReference type="InterPro" id="IPR009056">
    <property type="entry name" value="Cyt_c-like_dom"/>
</dbReference>
<dbReference type="Pfam" id="PF21419">
    <property type="entry name" value="RoxA-like_Cyt-c"/>
    <property type="match status" value="1"/>
</dbReference>
<keyword evidence="2 5" id="KW-0479">Metal-binding</keyword>
<feature type="domain" description="Cytochrome c" evidence="8">
    <location>
        <begin position="926"/>
        <end position="1053"/>
    </location>
</feature>
<dbReference type="SMART" id="SM00089">
    <property type="entry name" value="PKD"/>
    <property type="match status" value="4"/>
</dbReference>
<dbReference type="Pfam" id="PF00942">
    <property type="entry name" value="CBM_3"/>
    <property type="match status" value="1"/>
</dbReference>
<dbReference type="InterPro" id="IPR035986">
    <property type="entry name" value="PKD_dom_sf"/>
</dbReference>
<dbReference type="Proteomes" id="UP001501758">
    <property type="component" value="Unassembled WGS sequence"/>
</dbReference>
<dbReference type="InterPro" id="IPR011048">
    <property type="entry name" value="Haem_d1_sf"/>
</dbReference>
<feature type="domain" description="CBM3" evidence="9">
    <location>
        <begin position="1678"/>
        <end position="1824"/>
    </location>
</feature>
<dbReference type="PANTHER" id="PTHR47197:SF3">
    <property type="entry name" value="DIHYDRO-HEME D1 DEHYDROGENASE"/>
    <property type="match status" value="1"/>
</dbReference>
<sequence length="2318" mass="252225">MGPTPKNKCGWLAYFKNVRKTLFYTIGVLILSGLVALSSFNMMYDGTAGPEMTTQTWPAGTFLANFPEGDRINTYHRNYLMINGQAGTGVWDISNPTAPKRVQFSDAANNGHRWWKLDGDLFYREYSVPEVEGTGYKYLDLSDMLDRKPVTSSDILYTVQDGQSNYDNLETFPHTINGSRVFDMRSGDQVDDIPVSVSLPDVVVRVGNYVFYAPQTGDISVFDFGNPDDIKFLGSFGGDIPHEQYSTGIQLWRNYLVFMSGNQGPDALVGFDISDPTNVKRGFSLHSDQITLGRYMIFQDEYGFSGRFDRGVKFNFETMEIEQEFIPPSSDETLQFIDNQWMPIGHILVASGDDKTSIFAHQDGLDTKAPSVGHHFPVAGAINQPVTTTVGFVINETLNDLTLNDQTIQVSPLGGQPIKGDITTTSYQVINYAPKEKLLPNTTYEVKFVEDGIKDAVGNGMEEYIFYFTTGGDSSNQSPEVTNIELNIPSPIIVGTNLEFTVNATDPDGNSLNYRWDFGDGSPKTDWIGNTTNHIFTEAGNYTVQVQVSDNNGGFAVASQSIVVTNNIAGSGPKQSSPIIVDEDNRIVWSVNPDNNSVTLINADNFSIIDEVTVGEDPINIALDTNNNAWVTCRDSDELYILNNQGILIKKIALDRGSRPYGIVFTPDGTRGFVSAFGSGELIEVSAATNTLTSSIAIGNTPRALAITGDGEKLLVTRFISPDQEGQIWEVDLSTFTLQNTIGLALDDFTVDNGNEGRGLPNYIAGISIHPDNNTAWSVAKKDNTLRGLARDGKTLTFDNVVRTAISPLNLTTSTEILQNRLDIDNHGQPSSALFSPTGNYLFITMQGNNRIVVIDPKTGLELNKKDVGKAPQGMVFDQTTNRLFVKNFMDRTVTVFDADQMVTQGTTLLEEIATIHTVTLELLSAEVLKGKQIFYDAADIRMGTDGYVSCASCHIDGTQDGRIWDFTDRGEGLRNTISLVGRSGTGHGRVHWSANFDEIQDFENDIRFHFKGQGFIDNATFNEGTTALTLGSPKAGKSPDLDALAAYIESLNQFDPSPYRNQDGSLTADAVAGKSIFTDLQCMSCHGGDSFTDSPSGKLHDVGTIIATSGNRLEKSLLGIDVPTLKDVWATAPYLHDGAAPTIRDVLTTYNPNDAHGAVSALSASEIDQLEAYIKQIDGSESAIAGTQLLEISSPIDGAQIDTSDAVRLAVNTNITDVSKIEYYIDDDLIGSVTTSPYEMDWNPVIWKTYRITAKVFYNAGKTASITPEIEVNYKNTIKVMFVVGDKDNLSNEDQRIKSRLEQKLGFAITLFSDEEATSPQSANPFDLVLISSSVDPRELGNDLEGARVPLMTWNPFMYGKLRMTSGPLNSGFGITSEGFSKVTIADTDHPMAADADAQTALYGITQSLPFGNPSDEAIIVAKAGTQPILFGYEASISIPSRRTAFPLRDQFMHLLTEQGLKMFDAAVIWTLHGGDATTPIGPLPDIFFTSPVDGQMVNAPITINFETEGWELPSQQYKLRFKIDGQDRGLIDAEGPHADGTALSEGPHELTLQMERSDNSVTDLGETITVIVTKDQLPQDPTVMIQSPSDGGLVGPDFEIEFTTFLWDIAPNGQHIKYFIDNIEQGSVYTVAPIAVTNLTEGEHTVKLVRAATDGEIVGDPTEITITVDERFGDLPDTDFSVEYRDNSSGVATVELKPVFQIVNESNQSVSLDDFKIRYWFTPEHDIPMNFNIDYSQPIGVNGTFGIQDSEHYLEVGFSASSGNINANDKSGQIQTRLHHAGFQTHNQSNDFSYDGSKTSLKPHVLVTLYYQGVLVWGLEPISGDNTNRSPNAVITNNVSSGEAPLAVSFDASNSTDPDGDILSYSWDFGNGDTATATGVTTSYTYQQVGTYQVVLTVDDGNGKTDTDTQTIEVQSTLPGLEANFTATPVSGDVPLLVSFDASSSVFPSGASIDYLWDFGDGNTSNLKNPSHTYTLAGSYAATLTISDGVQSDTSIPTTITVLEGNVAPEASFDTSVTTGIAPLIVAMDASASSDANGDILEYVWDFGDGSTGNGETVNHTYTIEGVYAITLTVSDGSLSDSVAQTITITQPSSGNDCSFGAPMSTALPTLANISYDKVYVLGQNGPDLSNVTNFTVNWDLQNNGLWQLSMSTNNGNPGWWIDLKAAITSQTFEQVGPDIVLSGTGISNFDGAYLVTMDGDNFVLVSKSGEYTIYFTNQSDIPDCQNKENDPSLSEQSLSVTAFPNPVTDYLILDSNYSFKDAFIRVVDISGKTISSRYVQDDIKEMKLDMTSVQSGMYFIQIQVDKKTIIKQIAK</sequence>
<dbReference type="PANTHER" id="PTHR47197">
    <property type="entry name" value="PROTEIN NIRF"/>
    <property type="match status" value="1"/>
</dbReference>
<dbReference type="EMBL" id="BAAAGE010000003">
    <property type="protein sequence ID" value="GAA0726449.1"/>
    <property type="molecule type" value="Genomic_DNA"/>
</dbReference>
<evidence type="ECO:0000313" key="11">
    <source>
        <dbReference type="Proteomes" id="UP001501758"/>
    </source>
</evidence>
<dbReference type="Pfam" id="PF13205">
    <property type="entry name" value="Big_5"/>
    <property type="match status" value="1"/>
</dbReference>
<keyword evidence="1 5" id="KW-0349">Heme</keyword>
<feature type="domain" description="PKD" evidence="7">
    <location>
        <begin position="1833"/>
        <end position="1923"/>
    </location>
</feature>
<feature type="transmembrane region" description="Helical" evidence="6">
    <location>
        <begin position="21"/>
        <end position="44"/>
    </location>
</feature>
<dbReference type="PROSITE" id="PS51007">
    <property type="entry name" value="CYTC"/>
    <property type="match status" value="2"/>
</dbReference>
<evidence type="ECO:0000259" key="7">
    <source>
        <dbReference type="PROSITE" id="PS50093"/>
    </source>
</evidence>
<dbReference type="SUPFAM" id="SSF46626">
    <property type="entry name" value="Cytochrome c"/>
    <property type="match status" value="2"/>
</dbReference>
<dbReference type="SUPFAM" id="SSF51004">
    <property type="entry name" value="C-terminal (heme d1) domain of cytochrome cd1-nitrite reductase"/>
    <property type="match status" value="1"/>
</dbReference>
<evidence type="ECO:0008006" key="12">
    <source>
        <dbReference type="Google" id="ProtNLM"/>
    </source>
</evidence>
<dbReference type="InterPro" id="IPR026444">
    <property type="entry name" value="Secre_tail"/>
</dbReference>
<dbReference type="InterPro" id="IPR032812">
    <property type="entry name" value="SbsA_Ig"/>
</dbReference>
<dbReference type="Gene3D" id="2.60.40.710">
    <property type="entry name" value="Endoglucanase-like"/>
    <property type="match status" value="1"/>
</dbReference>
<dbReference type="CDD" id="cd00146">
    <property type="entry name" value="PKD"/>
    <property type="match status" value="4"/>
</dbReference>
<comment type="caution">
    <text evidence="10">The sequence shown here is derived from an EMBL/GenBank/DDBJ whole genome shotgun (WGS) entry which is preliminary data.</text>
</comment>
<reference evidence="10 11" key="1">
    <citation type="journal article" date="2019" name="Int. J. Syst. Evol. Microbiol.">
        <title>The Global Catalogue of Microorganisms (GCM) 10K type strain sequencing project: providing services to taxonomists for standard genome sequencing and annotation.</title>
        <authorList>
            <consortium name="The Broad Institute Genomics Platform"/>
            <consortium name="The Broad Institute Genome Sequencing Center for Infectious Disease"/>
            <person name="Wu L."/>
            <person name="Ma J."/>
        </authorList>
    </citation>
    <scope>NUCLEOTIDE SEQUENCE [LARGE SCALE GENOMIC DNA]</scope>
    <source>
        <strain evidence="10 11">JCM 15974</strain>
    </source>
</reference>
<dbReference type="RefSeq" id="WP_343913406.1">
    <property type="nucleotide sequence ID" value="NZ_BAAAGE010000003.1"/>
</dbReference>
<dbReference type="SUPFAM" id="SSF49384">
    <property type="entry name" value="Carbohydrate-binding domain"/>
    <property type="match status" value="1"/>
</dbReference>
<keyword evidence="3" id="KW-0732">Signal</keyword>
<accession>A0ABN1J283</accession>
<dbReference type="SMART" id="SM01067">
    <property type="entry name" value="CBM_3"/>
    <property type="match status" value="1"/>
</dbReference>
<dbReference type="Pfam" id="PF18911">
    <property type="entry name" value="PKD_4"/>
    <property type="match status" value="4"/>
</dbReference>
<dbReference type="InterPro" id="IPR001956">
    <property type="entry name" value="CBM3"/>
</dbReference>
<evidence type="ECO:0000256" key="1">
    <source>
        <dbReference type="ARBA" id="ARBA00022617"/>
    </source>
</evidence>
<name>A0ABN1J283_9FLAO</name>
<proteinExistence type="predicted"/>
<dbReference type="InterPro" id="IPR036909">
    <property type="entry name" value="Cyt_c-like_dom_sf"/>
</dbReference>
<organism evidence="10 11">
    <name type="scientific">Aquimarina litoralis</name>
    <dbReference type="NCBI Taxonomy" id="584605"/>
    <lineage>
        <taxon>Bacteria</taxon>
        <taxon>Pseudomonadati</taxon>
        <taxon>Bacteroidota</taxon>
        <taxon>Flavobacteriia</taxon>
        <taxon>Flavobacteriales</taxon>
        <taxon>Flavobacteriaceae</taxon>
        <taxon>Aquimarina</taxon>
    </lineage>
</organism>
<feature type="domain" description="PKD" evidence="7">
    <location>
        <begin position="509"/>
        <end position="571"/>
    </location>
</feature>
<dbReference type="InterPro" id="IPR000601">
    <property type="entry name" value="PKD_dom"/>
</dbReference>
<dbReference type="InterPro" id="IPR051200">
    <property type="entry name" value="Host-pathogen_enzymatic-act"/>
</dbReference>
<evidence type="ECO:0000259" key="9">
    <source>
        <dbReference type="PROSITE" id="PS51172"/>
    </source>
</evidence>
<dbReference type="PROSITE" id="PS50093">
    <property type="entry name" value="PKD"/>
    <property type="match status" value="4"/>
</dbReference>
<dbReference type="Gene3D" id="1.10.760.10">
    <property type="entry name" value="Cytochrome c-like domain"/>
    <property type="match status" value="2"/>
</dbReference>
<dbReference type="Pfam" id="PF18962">
    <property type="entry name" value="Por_Secre_tail"/>
    <property type="match status" value="1"/>
</dbReference>
<evidence type="ECO:0000256" key="6">
    <source>
        <dbReference type="SAM" id="Phobius"/>
    </source>
</evidence>
<dbReference type="NCBIfam" id="TIGR04183">
    <property type="entry name" value="Por_Secre_tail"/>
    <property type="match status" value="1"/>
</dbReference>
<keyword evidence="6" id="KW-0812">Transmembrane</keyword>
<evidence type="ECO:0000256" key="4">
    <source>
        <dbReference type="ARBA" id="ARBA00023004"/>
    </source>
</evidence>
<dbReference type="PROSITE" id="PS51172">
    <property type="entry name" value="CBM3"/>
    <property type="match status" value="1"/>
</dbReference>
<evidence type="ECO:0000259" key="8">
    <source>
        <dbReference type="PROSITE" id="PS51007"/>
    </source>
</evidence>
<dbReference type="InterPro" id="IPR015943">
    <property type="entry name" value="WD40/YVTN_repeat-like_dom_sf"/>
</dbReference>
<evidence type="ECO:0000313" key="10">
    <source>
        <dbReference type="EMBL" id="GAA0726449.1"/>
    </source>
</evidence>
<dbReference type="Pfam" id="PF17957">
    <property type="entry name" value="Big_7"/>
    <property type="match status" value="1"/>
</dbReference>
<dbReference type="InterPro" id="IPR036966">
    <property type="entry name" value="CBM3_sf"/>
</dbReference>
<keyword evidence="6" id="KW-1133">Transmembrane helix</keyword>